<keyword evidence="2" id="KW-1185">Reference proteome</keyword>
<dbReference type="RefSeq" id="WP_015285716.1">
    <property type="nucleotide sequence ID" value="NC_019943.1"/>
</dbReference>
<dbReference type="InParanoid" id="L0HHG0"/>
<proteinExistence type="predicted"/>
<gene>
    <name evidence="1" type="ordered locus">Metfor_1726</name>
</gene>
<reference evidence="2" key="1">
    <citation type="submission" date="2011-12" db="EMBL/GenBank/DDBJ databases">
        <title>Complete sequence of Methanoregula formicicum SMSP.</title>
        <authorList>
            <person name="Lucas S."/>
            <person name="Han J."/>
            <person name="Lapidus A."/>
            <person name="Cheng J.-F."/>
            <person name="Goodwin L."/>
            <person name="Pitluck S."/>
            <person name="Peters L."/>
            <person name="Ovchinnikova G."/>
            <person name="Teshima H."/>
            <person name="Detter J.C."/>
            <person name="Han C."/>
            <person name="Tapia R."/>
            <person name="Land M."/>
            <person name="Hauser L."/>
            <person name="Kyrpides N."/>
            <person name="Ivanova N."/>
            <person name="Pagani I."/>
            <person name="Imachi H."/>
            <person name="Tamaki H."/>
            <person name="Sekiguchi Y."/>
            <person name="Kamagata Y."/>
            <person name="Cadillo-Quiroz H."/>
            <person name="Zinder S."/>
            <person name="Liu W.-T."/>
            <person name="Woyke T."/>
        </authorList>
    </citation>
    <scope>NUCLEOTIDE SEQUENCE [LARGE SCALE GENOMIC DNA]</scope>
    <source>
        <strain evidence="2">DSM 22288 / NBRC 105244 / SMSP</strain>
    </source>
</reference>
<dbReference type="Proteomes" id="UP000010824">
    <property type="component" value="Chromosome"/>
</dbReference>
<organism evidence="1 2">
    <name type="scientific">Methanoregula formicica (strain DSM 22288 / NBRC 105244 / SMSP)</name>
    <dbReference type="NCBI Taxonomy" id="593750"/>
    <lineage>
        <taxon>Archaea</taxon>
        <taxon>Methanobacteriati</taxon>
        <taxon>Methanobacteriota</taxon>
        <taxon>Stenosarchaea group</taxon>
        <taxon>Methanomicrobia</taxon>
        <taxon>Methanomicrobiales</taxon>
        <taxon>Methanoregulaceae</taxon>
        <taxon>Methanoregula</taxon>
    </lineage>
</organism>
<accession>L0HHG0</accession>
<name>L0HHG0_METFS</name>
<reference evidence="1 2" key="2">
    <citation type="journal article" date="2014" name="Genome Announc.">
        <title>Complete Genome Sequence of Methanoregula formicica SMSPT, a Mesophilic Hydrogenotrophic Methanogen Isolated from a Methanogenic Upflow Anaerobic Sludge Blanket Reactor.</title>
        <authorList>
            <person name="Yamamoto K."/>
            <person name="Tamaki H."/>
            <person name="Cadillo-Quiroz H."/>
            <person name="Imachi H."/>
            <person name="Kyrpides N."/>
            <person name="Woyke T."/>
            <person name="Goodwin L."/>
            <person name="Zinder S.H."/>
            <person name="Kamagata Y."/>
            <person name="Liu W.T."/>
        </authorList>
    </citation>
    <scope>NUCLEOTIDE SEQUENCE [LARGE SCALE GENOMIC DNA]</scope>
    <source>
        <strain evidence="2">DSM 22288 / NBRC 105244 / SMSP</strain>
    </source>
</reference>
<sequence length="67" mass="7042">MGDFTFICKNLKGTAPGKGQESGIGTCAKSLETGEYCIAGSAESAAEGKRLCPAADYLKILSIRKRK</sequence>
<protein>
    <submittedName>
        <fullName evidence="1">Uncharacterized protein</fullName>
    </submittedName>
</protein>
<dbReference type="GeneID" id="14308115"/>
<evidence type="ECO:0000313" key="1">
    <source>
        <dbReference type="EMBL" id="AGB02753.1"/>
    </source>
</evidence>
<dbReference type="HOGENOM" id="CLU_2802214_0_0_2"/>
<dbReference type="AlphaFoldDB" id="L0HHG0"/>
<dbReference type="EMBL" id="CP003167">
    <property type="protein sequence ID" value="AGB02753.1"/>
    <property type="molecule type" value="Genomic_DNA"/>
</dbReference>
<dbReference type="KEGG" id="mfo:Metfor_1726"/>
<evidence type="ECO:0000313" key="2">
    <source>
        <dbReference type="Proteomes" id="UP000010824"/>
    </source>
</evidence>